<gene>
    <name evidence="1" type="ordered locus">Pden_3632</name>
</gene>
<dbReference type="Proteomes" id="UP000000361">
    <property type="component" value="Chromosome 2"/>
</dbReference>
<accession>A1B855</accession>
<dbReference type="eggNOG" id="COG0406">
    <property type="taxonomic scope" value="Bacteria"/>
</dbReference>
<dbReference type="EMBL" id="CP000490">
    <property type="protein sequence ID" value="ABL71699.1"/>
    <property type="molecule type" value="Genomic_DNA"/>
</dbReference>
<dbReference type="InterPro" id="IPR029033">
    <property type="entry name" value="His_PPase_superfam"/>
</dbReference>
<organism evidence="1 2">
    <name type="scientific">Paracoccus denitrificans (strain Pd 1222)</name>
    <dbReference type="NCBI Taxonomy" id="318586"/>
    <lineage>
        <taxon>Bacteria</taxon>
        <taxon>Pseudomonadati</taxon>
        <taxon>Pseudomonadota</taxon>
        <taxon>Alphaproteobacteria</taxon>
        <taxon>Rhodobacterales</taxon>
        <taxon>Paracoccaceae</taxon>
        <taxon>Paracoccus</taxon>
    </lineage>
</organism>
<dbReference type="Pfam" id="PF00300">
    <property type="entry name" value="His_Phos_1"/>
    <property type="match status" value="1"/>
</dbReference>
<name>A1B855_PARDP</name>
<dbReference type="Gene3D" id="3.40.50.1240">
    <property type="entry name" value="Phosphoglycerate mutase-like"/>
    <property type="match status" value="1"/>
</dbReference>
<dbReference type="SUPFAM" id="SSF53254">
    <property type="entry name" value="Phosphoglycerate mutase-like"/>
    <property type="match status" value="1"/>
</dbReference>
<dbReference type="AlphaFoldDB" id="A1B855"/>
<sequence>MPPRHPCRAMPQGCPMSPAPDAAARLLILRHAPLAHPGLAGRRDVAADCSDLAALGWARETLRGAESHWSSPALRCRQTCAALGLTPEWHAALWEQDFGAWEQPGAAIPDLGPLPPGELARQRPPGGESFLDMAARVQPLLDRARGTVAIVAHAGTVRAALALAVGPAALSFSVAPLSLTILSRSPAGWAVEAVNRVAP</sequence>
<evidence type="ECO:0000313" key="2">
    <source>
        <dbReference type="Proteomes" id="UP000000361"/>
    </source>
</evidence>
<dbReference type="STRING" id="318586.Pden_3632"/>
<dbReference type="SMART" id="SM00855">
    <property type="entry name" value="PGAM"/>
    <property type="match status" value="1"/>
</dbReference>
<evidence type="ECO:0000313" key="1">
    <source>
        <dbReference type="EMBL" id="ABL71699.1"/>
    </source>
</evidence>
<dbReference type="EnsemblBacteria" id="ABL71699">
    <property type="protein sequence ID" value="ABL71699"/>
    <property type="gene ID" value="Pden_3632"/>
</dbReference>
<dbReference type="InterPro" id="IPR013078">
    <property type="entry name" value="His_Pase_superF_clade-1"/>
</dbReference>
<dbReference type="HOGENOM" id="CLU_033323_8_2_5"/>
<dbReference type="KEGG" id="pde:Pden_3632"/>
<protein>
    <submittedName>
        <fullName evidence="1">Phosphoglycerate mutase</fullName>
    </submittedName>
</protein>
<keyword evidence="2" id="KW-1185">Reference proteome</keyword>
<reference evidence="2" key="1">
    <citation type="submission" date="2006-12" db="EMBL/GenBank/DDBJ databases">
        <title>Complete sequence of chromosome 2 of Paracoccus denitrificans PD1222.</title>
        <authorList>
            <person name="Copeland A."/>
            <person name="Lucas S."/>
            <person name="Lapidus A."/>
            <person name="Barry K."/>
            <person name="Detter J.C."/>
            <person name="Glavina del Rio T."/>
            <person name="Hammon N."/>
            <person name="Israni S."/>
            <person name="Dalin E."/>
            <person name="Tice H."/>
            <person name="Pitluck S."/>
            <person name="Munk A.C."/>
            <person name="Brettin T."/>
            <person name="Bruce D."/>
            <person name="Han C."/>
            <person name="Tapia R."/>
            <person name="Gilna P."/>
            <person name="Schmutz J."/>
            <person name="Larimer F."/>
            <person name="Land M."/>
            <person name="Hauser L."/>
            <person name="Kyrpides N."/>
            <person name="Lykidis A."/>
            <person name="Spiro S."/>
            <person name="Richardson D.J."/>
            <person name="Moir J.W.B."/>
            <person name="Ferguson S.J."/>
            <person name="van Spanning R.J.M."/>
            <person name="Richardson P."/>
        </authorList>
    </citation>
    <scope>NUCLEOTIDE SEQUENCE [LARGE SCALE GENOMIC DNA]</scope>
    <source>
        <strain evidence="2">Pd 1222</strain>
    </source>
</reference>
<proteinExistence type="predicted"/>